<dbReference type="InterPro" id="IPR042099">
    <property type="entry name" value="ANL_N_sf"/>
</dbReference>
<dbReference type="Proteomes" id="UP000282084">
    <property type="component" value="Unassembled WGS sequence"/>
</dbReference>
<name>A0A495W486_9PSEU</name>
<dbReference type="Pfam" id="PF13193">
    <property type="entry name" value="AMP-binding_C"/>
    <property type="match status" value="1"/>
</dbReference>
<dbReference type="SUPFAM" id="SSF56801">
    <property type="entry name" value="Acetyl-CoA synthetase-like"/>
    <property type="match status" value="1"/>
</dbReference>
<protein>
    <submittedName>
        <fullName evidence="3">Acyl-CoA synthetase (AMP-forming)/AMP-acid ligase II</fullName>
    </submittedName>
</protein>
<dbReference type="Gene3D" id="3.30.300.30">
    <property type="match status" value="1"/>
</dbReference>
<dbReference type="PANTHER" id="PTHR43767:SF10">
    <property type="entry name" value="SURFACTIN SYNTHASE SUBUNIT 1"/>
    <property type="match status" value="1"/>
</dbReference>
<dbReference type="InterPro" id="IPR045851">
    <property type="entry name" value="AMP-bd_C_sf"/>
</dbReference>
<evidence type="ECO:0000313" key="4">
    <source>
        <dbReference type="Proteomes" id="UP000282084"/>
    </source>
</evidence>
<dbReference type="AlphaFoldDB" id="A0A495W486"/>
<evidence type="ECO:0000259" key="1">
    <source>
        <dbReference type="Pfam" id="PF00501"/>
    </source>
</evidence>
<dbReference type="CDD" id="cd04433">
    <property type="entry name" value="AFD_class_I"/>
    <property type="match status" value="1"/>
</dbReference>
<dbReference type="InterPro" id="IPR050237">
    <property type="entry name" value="ATP-dep_AMP-bd_enzyme"/>
</dbReference>
<dbReference type="PANTHER" id="PTHR43767">
    <property type="entry name" value="LONG-CHAIN-FATTY-ACID--COA LIGASE"/>
    <property type="match status" value="1"/>
</dbReference>
<dbReference type="OrthoDB" id="3802565at2"/>
<dbReference type="Pfam" id="PF00501">
    <property type="entry name" value="AMP-binding"/>
    <property type="match status" value="1"/>
</dbReference>
<keyword evidence="4" id="KW-1185">Reference proteome</keyword>
<evidence type="ECO:0000313" key="3">
    <source>
        <dbReference type="EMBL" id="RKT56462.1"/>
    </source>
</evidence>
<dbReference type="InterPro" id="IPR000873">
    <property type="entry name" value="AMP-dep_synth/lig_dom"/>
</dbReference>
<accession>A0A495W486</accession>
<gene>
    <name evidence="3" type="ORF">C8E97_5161</name>
</gene>
<proteinExistence type="predicted"/>
<reference evidence="3 4" key="1">
    <citation type="submission" date="2018-10" db="EMBL/GenBank/DDBJ databases">
        <title>Sequencing the genomes of 1000 actinobacteria strains.</title>
        <authorList>
            <person name="Klenk H.-P."/>
        </authorList>
    </citation>
    <scope>NUCLEOTIDE SEQUENCE [LARGE SCALE GENOMIC DNA]</scope>
    <source>
        <strain evidence="3 4">DSM 43800</strain>
    </source>
</reference>
<feature type="domain" description="AMP-dependent synthetase/ligase" evidence="1">
    <location>
        <begin position="10"/>
        <end position="309"/>
    </location>
</feature>
<feature type="domain" description="AMP-binding enzyme C-terminal" evidence="2">
    <location>
        <begin position="370"/>
        <end position="438"/>
    </location>
</feature>
<dbReference type="GO" id="GO:0016877">
    <property type="term" value="F:ligase activity, forming carbon-sulfur bonds"/>
    <property type="evidence" value="ECO:0007669"/>
    <property type="project" value="UniProtKB-ARBA"/>
</dbReference>
<evidence type="ECO:0000259" key="2">
    <source>
        <dbReference type="Pfam" id="PF13193"/>
    </source>
</evidence>
<dbReference type="InterPro" id="IPR020845">
    <property type="entry name" value="AMP-binding_CS"/>
</dbReference>
<comment type="caution">
    <text evidence="3">The sequence shown here is derived from an EMBL/GenBank/DDBJ whole genome shotgun (WGS) entry which is preliminary data.</text>
</comment>
<dbReference type="RefSeq" id="WP_121008018.1">
    <property type="nucleotide sequence ID" value="NZ_RBXO01000001.1"/>
</dbReference>
<dbReference type="Gene3D" id="3.40.50.12780">
    <property type="entry name" value="N-terminal domain of ligase-like"/>
    <property type="match status" value="1"/>
</dbReference>
<dbReference type="InterPro" id="IPR025110">
    <property type="entry name" value="AMP-bd_C"/>
</dbReference>
<keyword evidence="3" id="KW-0436">Ligase</keyword>
<dbReference type="EMBL" id="RBXO01000001">
    <property type="protein sequence ID" value="RKT56462.1"/>
    <property type="molecule type" value="Genomic_DNA"/>
</dbReference>
<organism evidence="3 4">
    <name type="scientific">Saccharothrix australiensis</name>
    <dbReference type="NCBI Taxonomy" id="2072"/>
    <lineage>
        <taxon>Bacteria</taxon>
        <taxon>Bacillati</taxon>
        <taxon>Actinomycetota</taxon>
        <taxon>Actinomycetes</taxon>
        <taxon>Pseudonocardiales</taxon>
        <taxon>Pseudonocardiaceae</taxon>
        <taxon>Saccharothrix</taxon>
    </lineage>
</organism>
<sequence length="450" mass="49240">MRDYVTELLRRHGDDVPLFSHHHTVTHGDLRASVAAEAALFAAAGVGADSNVAVQVPPSFTQLEVVLALWTLGARVVSFDHRFTRAEREVEHALARPQFVVRATGHVGGAFRERYELVTERRPDGVPATTRHRLVQFSSGSTGTPKIIGRDTASLVREVERFAAAEGMVRGGERLLLLNNTAYSFGLVGGLLHSLAQGVHLVFPRQGTAADVLRAAAAHEVHFITGQPFHFARLAEHPDRAALRTVRAAFSGAELMPPEVADRFASAYGFRVGECFGTTETGALTLDVAGTTRPAVGRPLGDTRLRVRDGLVEVALEDSPYLRDDGVVRYADGWFRTGDRGELDARGNLRLLGRSDSLVIVRGQMVDLTEVEAALRRHPRVAEAIAVYDGRVEVYVGAESDTLSTEDVARWCRELLVEYKHPQRIHVLRTLPRTANGKLLRDPKALAAAR</sequence>
<dbReference type="PROSITE" id="PS00455">
    <property type="entry name" value="AMP_BINDING"/>
    <property type="match status" value="1"/>
</dbReference>